<sequence length="267" mass="29265">MFAEESRLETLTSSGHQAKHIKTSSFNNYFEIFQFFNSSEFQTIVQFIITGTYIFDHSPCHQTIDIKMPQTRSQAAQPAQPPKEATYAQASNPVSQTPSEQRAPVPSRQYGDPTASITRGPSSQPSNDEARAHLDAQHQQERKQMQRSSDVDLEYGVEQQPAEGYIADSVVRKGMGMQRAQAGAHAGPVGSAAGPGHPGFGDETDFAANMDQKRTDHDRILGDKIGRSPAGPDYDVAEREAVREGKMKRNEEVEEALKESSGTPVVG</sequence>
<organism evidence="2 3">
    <name type="scientific">Penicillium daleae</name>
    <dbReference type="NCBI Taxonomy" id="63821"/>
    <lineage>
        <taxon>Eukaryota</taxon>
        <taxon>Fungi</taxon>
        <taxon>Dikarya</taxon>
        <taxon>Ascomycota</taxon>
        <taxon>Pezizomycotina</taxon>
        <taxon>Eurotiomycetes</taxon>
        <taxon>Eurotiomycetidae</taxon>
        <taxon>Eurotiales</taxon>
        <taxon>Aspergillaceae</taxon>
        <taxon>Penicillium</taxon>
    </lineage>
</organism>
<proteinExistence type="predicted"/>
<feature type="region of interest" description="Disordered" evidence="1">
    <location>
        <begin position="217"/>
        <end position="267"/>
    </location>
</feature>
<keyword evidence="3" id="KW-1185">Reference proteome</keyword>
<dbReference type="EMBL" id="JAPVEA010000004">
    <property type="protein sequence ID" value="KAJ5455654.1"/>
    <property type="molecule type" value="Genomic_DNA"/>
</dbReference>
<dbReference type="RefSeq" id="XP_056768027.1">
    <property type="nucleotide sequence ID" value="XM_056907300.1"/>
</dbReference>
<feature type="compositionally biased region" description="Basic and acidic residues" evidence="1">
    <location>
        <begin position="217"/>
        <end position="226"/>
    </location>
</feature>
<evidence type="ECO:0000313" key="3">
    <source>
        <dbReference type="Proteomes" id="UP001213681"/>
    </source>
</evidence>
<gene>
    <name evidence="2" type="ORF">N7458_003918</name>
</gene>
<dbReference type="Proteomes" id="UP001213681">
    <property type="component" value="Unassembled WGS sequence"/>
</dbReference>
<comment type="caution">
    <text evidence="2">The sequence shown here is derived from an EMBL/GenBank/DDBJ whole genome shotgun (WGS) entry which is preliminary data.</text>
</comment>
<feature type="region of interest" description="Disordered" evidence="1">
    <location>
        <begin position="69"/>
        <end position="151"/>
    </location>
</feature>
<feature type="compositionally biased region" description="Polar residues" evidence="1">
    <location>
        <begin position="115"/>
        <end position="127"/>
    </location>
</feature>
<reference evidence="2" key="1">
    <citation type="submission" date="2022-12" db="EMBL/GenBank/DDBJ databases">
        <authorList>
            <person name="Petersen C."/>
        </authorList>
    </citation>
    <scope>NUCLEOTIDE SEQUENCE</scope>
    <source>
        <strain evidence="2">IBT 16125</strain>
    </source>
</reference>
<feature type="compositionally biased region" description="Polar residues" evidence="1">
    <location>
        <begin position="88"/>
        <end position="100"/>
    </location>
</feature>
<accession>A0AAD6C980</accession>
<evidence type="ECO:0000313" key="2">
    <source>
        <dbReference type="EMBL" id="KAJ5455654.1"/>
    </source>
</evidence>
<evidence type="ECO:0000256" key="1">
    <source>
        <dbReference type="SAM" id="MobiDB-lite"/>
    </source>
</evidence>
<dbReference type="GeneID" id="81597543"/>
<feature type="compositionally biased region" description="Basic and acidic residues" evidence="1">
    <location>
        <begin position="128"/>
        <end position="144"/>
    </location>
</feature>
<protein>
    <submittedName>
        <fullName evidence="2">Uncharacterized protein</fullName>
    </submittedName>
</protein>
<reference evidence="2" key="2">
    <citation type="journal article" date="2023" name="IMA Fungus">
        <title>Comparative genomic study of the Penicillium genus elucidates a diverse pangenome and 15 lateral gene transfer events.</title>
        <authorList>
            <person name="Petersen C."/>
            <person name="Sorensen T."/>
            <person name="Nielsen M.R."/>
            <person name="Sondergaard T.E."/>
            <person name="Sorensen J.L."/>
            <person name="Fitzpatrick D.A."/>
            <person name="Frisvad J.C."/>
            <person name="Nielsen K.L."/>
        </authorList>
    </citation>
    <scope>NUCLEOTIDE SEQUENCE</scope>
    <source>
        <strain evidence="2">IBT 16125</strain>
    </source>
</reference>
<feature type="compositionally biased region" description="Basic and acidic residues" evidence="1">
    <location>
        <begin position="236"/>
        <end position="258"/>
    </location>
</feature>
<dbReference type="AlphaFoldDB" id="A0AAD6C980"/>
<name>A0AAD6C980_9EURO</name>